<feature type="domain" description="Response regulatory" evidence="3">
    <location>
        <begin position="6"/>
        <end position="123"/>
    </location>
</feature>
<dbReference type="SMART" id="SM00448">
    <property type="entry name" value="REC"/>
    <property type="match status" value="1"/>
</dbReference>
<dbReference type="Pfam" id="PF00072">
    <property type="entry name" value="Response_reg"/>
    <property type="match status" value="1"/>
</dbReference>
<evidence type="ECO:0000256" key="1">
    <source>
        <dbReference type="ARBA" id="ARBA00023125"/>
    </source>
</evidence>
<evidence type="ECO:0000259" key="3">
    <source>
        <dbReference type="PROSITE" id="PS50110"/>
    </source>
</evidence>
<keyword evidence="1" id="KW-0238">DNA-binding</keyword>
<dbReference type="PROSITE" id="PS50110">
    <property type="entry name" value="RESPONSE_REGULATORY"/>
    <property type="match status" value="1"/>
</dbReference>
<evidence type="ECO:0000256" key="2">
    <source>
        <dbReference type="PROSITE-ProRule" id="PRU00169"/>
    </source>
</evidence>
<evidence type="ECO:0000313" key="4">
    <source>
        <dbReference type="EMBL" id="UUX50074.1"/>
    </source>
</evidence>
<dbReference type="Gene3D" id="3.40.50.2300">
    <property type="match status" value="1"/>
</dbReference>
<dbReference type="PANTHER" id="PTHR43214:SF44">
    <property type="entry name" value="TWO-COMPONENT RESPONSE REGULATOR"/>
    <property type="match status" value="1"/>
</dbReference>
<dbReference type="InterPro" id="IPR000792">
    <property type="entry name" value="Tscrpt_reg_LuxR_C"/>
</dbReference>
<evidence type="ECO:0000313" key="5">
    <source>
        <dbReference type="Proteomes" id="UP001060336"/>
    </source>
</evidence>
<dbReference type="Gene3D" id="1.10.10.10">
    <property type="entry name" value="Winged helix-like DNA-binding domain superfamily/Winged helix DNA-binding domain"/>
    <property type="match status" value="1"/>
</dbReference>
<dbReference type="GO" id="GO:0000160">
    <property type="term" value="P:phosphorelay signal transduction system"/>
    <property type="evidence" value="ECO:0007669"/>
    <property type="project" value="InterPro"/>
</dbReference>
<feature type="modified residue" description="4-aspartylphosphate" evidence="2">
    <location>
        <position position="57"/>
    </location>
</feature>
<dbReference type="Gene3D" id="3.30.450.20">
    <property type="entry name" value="PAS domain"/>
    <property type="match status" value="1"/>
</dbReference>
<dbReference type="InterPro" id="IPR039420">
    <property type="entry name" value="WalR-like"/>
</dbReference>
<dbReference type="SUPFAM" id="SSF52172">
    <property type="entry name" value="CheY-like"/>
    <property type="match status" value="1"/>
</dbReference>
<dbReference type="SMART" id="SM00421">
    <property type="entry name" value="HTH_LUXR"/>
    <property type="match status" value="1"/>
</dbReference>
<accession>A0A9J7AT93</accession>
<dbReference type="InterPro" id="IPR011006">
    <property type="entry name" value="CheY-like_superfamily"/>
</dbReference>
<dbReference type="InterPro" id="IPR001789">
    <property type="entry name" value="Sig_transdc_resp-reg_receiver"/>
</dbReference>
<keyword evidence="2" id="KW-0597">Phosphoprotein</keyword>
<proteinExistence type="predicted"/>
<dbReference type="CDD" id="cd00130">
    <property type="entry name" value="PAS"/>
    <property type="match status" value="1"/>
</dbReference>
<dbReference type="InterPro" id="IPR036388">
    <property type="entry name" value="WH-like_DNA-bd_sf"/>
</dbReference>
<name>A0A9J7AT93_9PROT</name>
<dbReference type="GO" id="GO:0006355">
    <property type="term" value="P:regulation of DNA-templated transcription"/>
    <property type="evidence" value="ECO:0007669"/>
    <property type="project" value="InterPro"/>
</dbReference>
<dbReference type="KEGG" id="naci:NUH88_22150"/>
<keyword evidence="5" id="KW-1185">Reference proteome</keyword>
<dbReference type="PANTHER" id="PTHR43214">
    <property type="entry name" value="TWO-COMPONENT RESPONSE REGULATOR"/>
    <property type="match status" value="1"/>
</dbReference>
<sequence>MTSRPKIAFVDDESRVLDGLQRTLRGRSDTWDMSFHNDPEEAFREFRTLLPDVAVLDIRMPNMTGIELARKMRDEALETICIVLSGSTDFDVAVSSINDANIFRYYVKPCPPEDLTRGIDEAVRARKNRTNLEESEAAPPPGLTALSTTALELIPYGVIVCDADGKAVFVNSRAGRILSNGRSLSLDPAHRLRALRAAETSRLQDAINKAREEQSTTALTLEGESDKPLRLTAQPFDESGSGQSDLVGLFVFSEDELSPPDPQLLIEMFGLTISESRLTAQIARGISLDEAAAECGITKSSARTYLKNIFLKVGVSRQAELVRTVLTSLATH</sequence>
<dbReference type="InterPro" id="IPR000014">
    <property type="entry name" value="PAS"/>
</dbReference>
<dbReference type="SUPFAM" id="SSF46894">
    <property type="entry name" value="C-terminal effector domain of the bipartite response regulators"/>
    <property type="match status" value="1"/>
</dbReference>
<dbReference type="Proteomes" id="UP001060336">
    <property type="component" value="Chromosome"/>
</dbReference>
<dbReference type="InterPro" id="IPR016032">
    <property type="entry name" value="Sig_transdc_resp-reg_C-effctor"/>
</dbReference>
<dbReference type="GO" id="GO:0003677">
    <property type="term" value="F:DNA binding"/>
    <property type="evidence" value="ECO:0007669"/>
    <property type="project" value="UniProtKB-KW"/>
</dbReference>
<organism evidence="4 5">
    <name type="scientific">Nisaea acidiphila</name>
    <dbReference type="NCBI Taxonomy" id="1862145"/>
    <lineage>
        <taxon>Bacteria</taxon>
        <taxon>Pseudomonadati</taxon>
        <taxon>Pseudomonadota</taxon>
        <taxon>Alphaproteobacteria</taxon>
        <taxon>Rhodospirillales</taxon>
        <taxon>Thalassobaculaceae</taxon>
        <taxon>Nisaea</taxon>
    </lineage>
</organism>
<protein>
    <submittedName>
        <fullName evidence="4">Response regulator</fullName>
    </submittedName>
</protein>
<dbReference type="RefSeq" id="WP_257769067.1">
    <property type="nucleotide sequence ID" value="NZ_CP102480.1"/>
</dbReference>
<dbReference type="EMBL" id="CP102480">
    <property type="protein sequence ID" value="UUX50074.1"/>
    <property type="molecule type" value="Genomic_DNA"/>
</dbReference>
<gene>
    <name evidence="4" type="ORF">NUH88_22150</name>
</gene>
<dbReference type="AlphaFoldDB" id="A0A9J7AT93"/>
<reference evidence="4" key="1">
    <citation type="submission" date="2022-08" db="EMBL/GenBank/DDBJ databases">
        <title>Nisaea acidiphila sp. nov., isolated from a marine algal debris and emended description of the genus Nisaea Urios et al. 2008.</title>
        <authorList>
            <person name="Kwon K."/>
        </authorList>
    </citation>
    <scope>NUCLEOTIDE SEQUENCE</scope>
    <source>
        <strain evidence="4">MEBiC11861</strain>
    </source>
</reference>